<sequence length="250" mass="26860">MLTAAFARFSLLAQTVEESSTAEEQTSALGCAWPAADAPATAGVLALVVVWHHPRGKRPNPGPTFLPFFPHPRRTMAHPRGPAPTYPSKEFKRTTLKWPLSRCAKHLGVGIAEGSYELDVGDVEAEKEKEKRASKRGFKGRRLGGGEAGGVKVRKEEEEARGTGGTADMAQAPKTLLVSAPSLLERCWWGQPGADPTAPRSSPATARLSPWSDRARLLADLLTIEVHVPHPETQSTDGHPGILPECSNGK</sequence>
<evidence type="ECO:0000313" key="3">
    <source>
        <dbReference type="Proteomes" id="UP000521943"/>
    </source>
</evidence>
<comment type="caution">
    <text evidence="2">The sequence shown here is derived from an EMBL/GenBank/DDBJ whole genome shotgun (WGS) entry which is preliminary data.</text>
</comment>
<feature type="region of interest" description="Disordered" evidence="1">
    <location>
        <begin position="228"/>
        <end position="250"/>
    </location>
</feature>
<dbReference type="AlphaFoldDB" id="A0A8H6HCG3"/>
<accession>A0A8H6HCG3</accession>
<protein>
    <submittedName>
        <fullName evidence="2">Uncharacterized protein</fullName>
    </submittedName>
</protein>
<feature type="compositionally biased region" description="Basic residues" evidence="1">
    <location>
        <begin position="132"/>
        <end position="142"/>
    </location>
</feature>
<organism evidence="2 3">
    <name type="scientific">Ephemerocybe angulata</name>
    <dbReference type="NCBI Taxonomy" id="980116"/>
    <lineage>
        <taxon>Eukaryota</taxon>
        <taxon>Fungi</taxon>
        <taxon>Dikarya</taxon>
        <taxon>Basidiomycota</taxon>
        <taxon>Agaricomycotina</taxon>
        <taxon>Agaricomycetes</taxon>
        <taxon>Agaricomycetidae</taxon>
        <taxon>Agaricales</taxon>
        <taxon>Agaricineae</taxon>
        <taxon>Psathyrellaceae</taxon>
        <taxon>Ephemerocybe</taxon>
    </lineage>
</organism>
<dbReference type="EMBL" id="JACGCI010000132">
    <property type="protein sequence ID" value="KAF6743905.1"/>
    <property type="molecule type" value="Genomic_DNA"/>
</dbReference>
<evidence type="ECO:0000313" key="2">
    <source>
        <dbReference type="EMBL" id="KAF6743905.1"/>
    </source>
</evidence>
<dbReference type="Proteomes" id="UP000521943">
    <property type="component" value="Unassembled WGS sequence"/>
</dbReference>
<evidence type="ECO:0000256" key="1">
    <source>
        <dbReference type="SAM" id="MobiDB-lite"/>
    </source>
</evidence>
<gene>
    <name evidence="2" type="ORF">DFP72DRAFT_1052469</name>
</gene>
<feature type="region of interest" description="Disordered" evidence="1">
    <location>
        <begin position="190"/>
        <end position="209"/>
    </location>
</feature>
<name>A0A8H6HCG3_9AGAR</name>
<proteinExistence type="predicted"/>
<reference evidence="2 3" key="1">
    <citation type="submission" date="2020-07" db="EMBL/GenBank/DDBJ databases">
        <title>Comparative genomics of pyrophilous fungi reveals a link between fire events and developmental genes.</title>
        <authorList>
            <consortium name="DOE Joint Genome Institute"/>
            <person name="Steindorff A.S."/>
            <person name="Carver A."/>
            <person name="Calhoun S."/>
            <person name="Stillman K."/>
            <person name="Liu H."/>
            <person name="Lipzen A."/>
            <person name="Pangilinan J."/>
            <person name="Labutti K."/>
            <person name="Bruns T.D."/>
            <person name="Grigoriev I.V."/>
        </authorList>
    </citation>
    <scope>NUCLEOTIDE SEQUENCE [LARGE SCALE GENOMIC DNA]</scope>
    <source>
        <strain evidence="2 3">CBS 144469</strain>
    </source>
</reference>
<feature type="region of interest" description="Disordered" evidence="1">
    <location>
        <begin position="125"/>
        <end position="167"/>
    </location>
</feature>
<keyword evidence="3" id="KW-1185">Reference proteome</keyword>